<dbReference type="NCBIfam" id="TIGR02206">
    <property type="entry name" value="intg_mem_TP0381"/>
    <property type="match status" value="1"/>
</dbReference>
<evidence type="ECO:0000313" key="3">
    <source>
        <dbReference type="Proteomes" id="UP001431131"/>
    </source>
</evidence>
<name>A0AAW5E323_9BACI</name>
<dbReference type="EMBL" id="JAKTTI010000038">
    <property type="protein sequence ID" value="MCH1627315.1"/>
    <property type="molecule type" value="Genomic_DNA"/>
</dbReference>
<feature type="transmembrane region" description="Helical" evidence="1">
    <location>
        <begin position="109"/>
        <end position="128"/>
    </location>
</feature>
<proteinExistence type="predicted"/>
<feature type="transmembrane region" description="Helical" evidence="1">
    <location>
        <begin position="184"/>
        <end position="206"/>
    </location>
</feature>
<keyword evidence="3" id="KW-1185">Reference proteome</keyword>
<dbReference type="InterPro" id="IPR011737">
    <property type="entry name" value="CHP02206_TP0381"/>
</dbReference>
<organism evidence="2 3">
    <name type="scientific">Fredinandcohnia quinoae</name>
    <dbReference type="NCBI Taxonomy" id="2918902"/>
    <lineage>
        <taxon>Bacteria</taxon>
        <taxon>Bacillati</taxon>
        <taxon>Bacillota</taxon>
        <taxon>Bacilli</taxon>
        <taxon>Bacillales</taxon>
        <taxon>Bacillaceae</taxon>
        <taxon>Fredinandcohnia</taxon>
    </lineage>
</organism>
<reference evidence="2" key="1">
    <citation type="submission" date="2022-02" db="EMBL/GenBank/DDBJ databases">
        <title>Fredinandcohnia quinoae sp. nov. isolated from Chenopodium quinoa seeds.</title>
        <authorList>
            <person name="Saati-Santamaria Z."/>
            <person name="Flores-Felix J.D."/>
            <person name="Igual J.M."/>
            <person name="Velazquez E."/>
            <person name="Garcia-Fraile P."/>
            <person name="Martinez-Molina E."/>
        </authorList>
    </citation>
    <scope>NUCLEOTIDE SEQUENCE</scope>
    <source>
        <strain evidence="2">SECRCQ15</strain>
    </source>
</reference>
<sequence length="212" mass="24685">MLCLFVGMAVILFVFRTKFSGRKFVIRYTLACFLLLSELSLYAWYTYTKTWDIVDTLPLQLCSISLILSFFMLLSRNKFLFEVTYFLGIGGALQAMLTPELSYDFPHYRYFHFFIAHIAIILASLYMIWYEGYKPTIKSILKAFATLNIIAIFVFLMNKATGGNYMFLAHKPNNPSLIDFLGPYPWYILSLEIVALVMFFLLYLPFSIKKSN</sequence>
<evidence type="ECO:0000313" key="2">
    <source>
        <dbReference type="EMBL" id="MCH1627315.1"/>
    </source>
</evidence>
<keyword evidence="1" id="KW-1133">Transmembrane helix</keyword>
<dbReference type="AlphaFoldDB" id="A0AAW5E323"/>
<accession>A0AAW5E323</accession>
<keyword evidence="1" id="KW-0472">Membrane</keyword>
<gene>
    <name evidence="2" type="ORF">MJG50_18425</name>
</gene>
<dbReference type="Proteomes" id="UP001431131">
    <property type="component" value="Unassembled WGS sequence"/>
</dbReference>
<keyword evidence="1" id="KW-0812">Transmembrane</keyword>
<feature type="transmembrane region" description="Helical" evidence="1">
    <location>
        <begin position="79"/>
        <end position="97"/>
    </location>
</feature>
<feature type="transmembrane region" description="Helical" evidence="1">
    <location>
        <begin position="25"/>
        <end position="45"/>
    </location>
</feature>
<protein>
    <submittedName>
        <fullName evidence="2">TIGR02206 family membrane protein</fullName>
    </submittedName>
</protein>
<dbReference type="Pfam" id="PF14808">
    <property type="entry name" value="TMEM164"/>
    <property type="match status" value="1"/>
</dbReference>
<comment type="caution">
    <text evidence="2">The sequence shown here is derived from an EMBL/GenBank/DDBJ whole genome shotgun (WGS) entry which is preliminary data.</text>
</comment>
<evidence type="ECO:0000256" key="1">
    <source>
        <dbReference type="SAM" id="Phobius"/>
    </source>
</evidence>
<feature type="transmembrane region" description="Helical" evidence="1">
    <location>
        <begin position="57"/>
        <end position="74"/>
    </location>
</feature>